<keyword evidence="2" id="KW-1185">Reference proteome</keyword>
<dbReference type="AlphaFoldDB" id="A0A2Z3RYI2"/>
<dbReference type="Gene3D" id="3.40.50.720">
    <property type="entry name" value="NAD(P)-binding Rossmann-like Domain"/>
    <property type="match status" value="1"/>
</dbReference>
<evidence type="ECO:0000313" key="2">
    <source>
        <dbReference type="Proteomes" id="UP000246894"/>
    </source>
</evidence>
<proteinExistence type="predicted"/>
<name>A0A2Z3RYI2_9MICO</name>
<reference evidence="1 2" key="1">
    <citation type="submission" date="2017-10" db="EMBL/GenBank/DDBJ databases">
        <title>Genome of an Actinobacterium that displays light-enhanced growth.</title>
        <authorList>
            <person name="Maresca J.A."/>
            <person name="Hempel P."/>
            <person name="Shevchenko O."/>
            <person name="Miller K.J."/>
            <person name="Hahn M.W."/>
        </authorList>
    </citation>
    <scope>NUCLEOTIDE SEQUENCE [LARGE SCALE GENOMIC DNA]</scope>
    <source>
        <strain evidence="1 2">MWH-Mo1</strain>
    </source>
</reference>
<sequence length="292" mass="31206">MYKISSDLPLVWRTPTSLQIGIDHPRVVIPKIFPGEERLLSALRAGISDASLAAVAEECGLTPAETSAFMSALAPAFMTQPPSQSWRIALDGTGPLVDTLGLLLIAAGHRVIRASSAVAGKTDLAIIVGDFALEPHRPGGWLSRDIPHLPVVFSDESVRIGPLLGSRVSNDSDLEHYPCEQCIELTHRDQDECWVAMMSQLVSTPALSQTPLVNAEISALIARWIQSPASHPITHNTAVRIDALSGGKEEVTFALHPDCACQALPRNVSVLGSSHGQYLAAPTTRRVASSHA</sequence>
<dbReference type="KEGG" id="aum:AURMO_00551"/>
<gene>
    <name evidence="1" type="ORF">AURMO_00551</name>
</gene>
<evidence type="ECO:0000313" key="1">
    <source>
        <dbReference type="EMBL" id="AWR21164.1"/>
    </source>
</evidence>
<protein>
    <submittedName>
        <fullName evidence="1">Uncharacterized protein</fullName>
    </submittedName>
</protein>
<organism evidence="1 2">
    <name type="scientific">Aurantimicrobium photophilum</name>
    <dbReference type="NCBI Taxonomy" id="1987356"/>
    <lineage>
        <taxon>Bacteria</taxon>
        <taxon>Bacillati</taxon>
        <taxon>Actinomycetota</taxon>
        <taxon>Actinomycetes</taxon>
        <taxon>Micrococcales</taxon>
        <taxon>Microbacteriaceae</taxon>
        <taxon>Aurantimicrobium</taxon>
    </lineage>
</organism>
<dbReference type="EMBL" id="CP023994">
    <property type="protein sequence ID" value="AWR21164.1"/>
    <property type="molecule type" value="Genomic_DNA"/>
</dbReference>
<accession>A0A2Z3RYI2</accession>
<dbReference type="Proteomes" id="UP000246894">
    <property type="component" value="Chromosome"/>
</dbReference>